<comment type="similarity">
    <text evidence="1">Belongs to the ice-binding protein family.</text>
</comment>
<accession>A0A6P0H626</accession>
<dbReference type="Proteomes" id="UP000471152">
    <property type="component" value="Unassembled WGS sequence"/>
</dbReference>
<dbReference type="EMBL" id="JAAGWB010000021">
    <property type="protein sequence ID" value="NEN51161.1"/>
    <property type="molecule type" value="Genomic_DNA"/>
</dbReference>
<evidence type="ECO:0000256" key="1">
    <source>
        <dbReference type="ARBA" id="ARBA00005445"/>
    </source>
</evidence>
<feature type="signal peptide" evidence="4">
    <location>
        <begin position="1"/>
        <end position="44"/>
    </location>
</feature>
<dbReference type="InterPro" id="IPR021884">
    <property type="entry name" value="Ice-bd_prot"/>
</dbReference>
<evidence type="ECO:0000313" key="8">
    <source>
        <dbReference type="Proteomes" id="UP000471152"/>
    </source>
</evidence>
<evidence type="ECO:0000256" key="2">
    <source>
        <dbReference type="ARBA" id="ARBA00022729"/>
    </source>
</evidence>
<feature type="compositionally biased region" description="Pro residues" evidence="3">
    <location>
        <begin position="264"/>
        <end position="279"/>
    </location>
</feature>
<dbReference type="RefSeq" id="WP_163610853.1">
    <property type="nucleotide sequence ID" value="NZ_JAAGWB010000021.1"/>
</dbReference>
<feature type="chain" id="PRO_5036390840" evidence="4">
    <location>
        <begin position="45"/>
        <end position="337"/>
    </location>
</feature>
<organism evidence="6 8">
    <name type="scientific">Modestobacter muralis</name>
    <dbReference type="NCBI Taxonomy" id="1608614"/>
    <lineage>
        <taxon>Bacteria</taxon>
        <taxon>Bacillati</taxon>
        <taxon>Actinomycetota</taxon>
        <taxon>Actinomycetes</taxon>
        <taxon>Geodermatophilales</taxon>
        <taxon>Geodermatophilaceae</taxon>
        <taxon>Modestobacter</taxon>
    </lineage>
</organism>
<sequence length="337" mass="32166">MTSVPSTLPRPTTSRRGRVAVASTGLVAVSTAVLLAGLTGTAQAATAVPLGAAQGFAVLAGGGITNTGATTVSGDIGSFATTSIDGGITLDPGTDHGGDTVTQDAKTALTAALVAAADAGPKTPVTAGLLGGQLLSPGVYNSGSDLDLTGVLTLDGGGSYDSVFVLQAGSSLTTATSSTVVLTGGAQACNVFWQVGDAATLGSYSTFVGTLLADQEAITLGTGATVEGRVLASVAAVTLDDNTISLPEPCRTGSVAPVVDAPPTTTPPTATPTATPPPLAGATSGAPAPTPTAAGTPSSTASAPGPERGTGDSGRTTFGQVGRVPVGSVDTGDGSTS</sequence>
<dbReference type="EMBL" id="JAAGWH010000019">
    <property type="protein sequence ID" value="NEK94273.1"/>
    <property type="molecule type" value="Genomic_DNA"/>
</dbReference>
<protein>
    <submittedName>
        <fullName evidence="6">DUF3494 domain-containing protein</fullName>
    </submittedName>
</protein>
<dbReference type="AlphaFoldDB" id="A0A6P0H626"/>
<keyword evidence="7" id="KW-1185">Reference proteome</keyword>
<feature type="compositionally biased region" description="Low complexity" evidence="3">
    <location>
        <begin position="280"/>
        <end position="306"/>
    </location>
</feature>
<evidence type="ECO:0000256" key="4">
    <source>
        <dbReference type="SAM" id="SignalP"/>
    </source>
</evidence>
<name>A0A6P0H626_9ACTN</name>
<reference evidence="6 8" key="2">
    <citation type="submission" date="2020-02" db="EMBL/GenBank/DDBJ databases">
        <title>The WGS of Modestobacter muralis DSM 100205.</title>
        <authorList>
            <person name="Jiang Z."/>
        </authorList>
    </citation>
    <scope>NUCLEOTIDE SEQUENCE [LARGE SCALE GENOMIC DNA]</scope>
    <source>
        <strain evidence="6 8">DSM 100205</strain>
    </source>
</reference>
<comment type="caution">
    <text evidence="6">The sequence shown here is derived from an EMBL/GenBank/DDBJ whole genome shotgun (WGS) entry which is preliminary data.</text>
</comment>
<proteinExistence type="inferred from homology"/>
<dbReference type="Pfam" id="PF11999">
    <property type="entry name" value="Ice_binding"/>
    <property type="match status" value="1"/>
</dbReference>
<evidence type="ECO:0000313" key="7">
    <source>
        <dbReference type="Proteomes" id="UP000468828"/>
    </source>
</evidence>
<evidence type="ECO:0000313" key="6">
    <source>
        <dbReference type="EMBL" id="NEN51161.1"/>
    </source>
</evidence>
<evidence type="ECO:0000313" key="5">
    <source>
        <dbReference type="EMBL" id="NEK94273.1"/>
    </source>
</evidence>
<reference evidence="5 7" key="1">
    <citation type="submission" date="2020-01" db="EMBL/GenBank/DDBJ databases">
        <title>the WGS Modestobacter muralis CPCC 204518.</title>
        <authorList>
            <person name="Jiang Z."/>
        </authorList>
    </citation>
    <scope>NUCLEOTIDE SEQUENCE [LARGE SCALE GENOMIC DNA]</scope>
    <source>
        <strain evidence="5 7">DSM 100205</strain>
    </source>
</reference>
<keyword evidence="2 4" id="KW-0732">Signal</keyword>
<feature type="region of interest" description="Disordered" evidence="3">
    <location>
        <begin position="244"/>
        <end position="337"/>
    </location>
</feature>
<dbReference type="Proteomes" id="UP000468828">
    <property type="component" value="Unassembled WGS sequence"/>
</dbReference>
<gene>
    <name evidence="6" type="ORF">G3R41_09470</name>
    <name evidence="5" type="ORF">GCU67_08815</name>
</gene>
<evidence type="ECO:0000256" key="3">
    <source>
        <dbReference type="SAM" id="MobiDB-lite"/>
    </source>
</evidence>